<dbReference type="PROSITE" id="PS50998">
    <property type="entry name" value="GLA_2"/>
    <property type="match status" value="2"/>
</dbReference>
<comment type="function">
    <text evidence="4">Factor IX is a vitamin K-dependent plasma protein that participates in the intrinsic pathway of blood coagulation by converting factor X to its active form in the presence of Ca(2+) ions, phospholipids, and factor VIIIa.</text>
</comment>
<dbReference type="Gene3D" id="2.10.25.10">
    <property type="entry name" value="Laminin"/>
    <property type="match status" value="4"/>
</dbReference>
<evidence type="ECO:0000256" key="27">
    <source>
        <dbReference type="ARBA" id="ARBA00023084"/>
    </source>
</evidence>
<evidence type="ECO:0000259" key="42">
    <source>
        <dbReference type="PROSITE" id="PS50998"/>
    </source>
</evidence>
<dbReference type="Gene3D" id="4.10.740.10">
    <property type="entry name" value="Coagulation Factor IX"/>
    <property type="match status" value="2"/>
</dbReference>
<dbReference type="GO" id="GO:0007596">
    <property type="term" value="P:blood coagulation"/>
    <property type="evidence" value="ECO:0007669"/>
    <property type="project" value="UniProtKB-KW"/>
</dbReference>
<dbReference type="InterPro" id="IPR001254">
    <property type="entry name" value="Trypsin_dom"/>
</dbReference>
<evidence type="ECO:0000313" key="43">
    <source>
        <dbReference type="EMBL" id="ERE90274.1"/>
    </source>
</evidence>
<evidence type="ECO:0000256" key="36">
    <source>
        <dbReference type="ARBA" id="ARBA00056668"/>
    </source>
</evidence>
<keyword evidence="18" id="KW-0165">Cleavage on pair of basic residues</keyword>
<feature type="domain" description="Gla" evidence="42">
    <location>
        <begin position="76"/>
        <end position="122"/>
    </location>
</feature>
<feature type="signal peptide" evidence="39">
    <location>
        <begin position="1"/>
        <end position="42"/>
    </location>
</feature>
<evidence type="ECO:0000256" key="32">
    <source>
        <dbReference type="ARBA" id="ARBA00030307"/>
    </source>
</evidence>
<evidence type="ECO:0000256" key="25">
    <source>
        <dbReference type="ARBA" id="ARBA00022837"/>
    </source>
</evidence>
<evidence type="ECO:0000256" key="11">
    <source>
        <dbReference type="ARBA" id="ARBA00019454"/>
    </source>
</evidence>
<dbReference type="Pfam" id="PF00594">
    <property type="entry name" value="Gla"/>
    <property type="match status" value="2"/>
</dbReference>
<evidence type="ECO:0000256" key="23">
    <source>
        <dbReference type="ARBA" id="ARBA00022801"/>
    </source>
</evidence>
<evidence type="ECO:0000256" key="24">
    <source>
        <dbReference type="ARBA" id="ARBA00022825"/>
    </source>
</evidence>
<feature type="domain" description="Peptidase S1" evidence="41">
    <location>
        <begin position="745"/>
        <end position="977"/>
    </location>
</feature>
<evidence type="ECO:0000256" key="17">
    <source>
        <dbReference type="ARBA" id="ARBA00022670"/>
    </source>
</evidence>
<evidence type="ECO:0000256" key="8">
    <source>
        <dbReference type="ARBA" id="ARBA00012069"/>
    </source>
</evidence>
<evidence type="ECO:0000256" key="13">
    <source>
        <dbReference type="ARBA" id="ARBA00022525"/>
    </source>
</evidence>
<proteinExistence type="predicted"/>
<evidence type="ECO:0000256" key="10">
    <source>
        <dbReference type="ARBA" id="ARBA00015530"/>
    </source>
</evidence>
<evidence type="ECO:0000256" key="14">
    <source>
        <dbReference type="ARBA" id="ARBA00022536"/>
    </source>
</evidence>
<evidence type="ECO:0000256" key="5">
    <source>
        <dbReference type="ARBA" id="ARBA00004613"/>
    </source>
</evidence>
<dbReference type="EC" id="3.4.21.21" evidence="8"/>
<dbReference type="PROSITE" id="PS50240">
    <property type="entry name" value="TRYPSIN_DOM"/>
    <property type="match status" value="2"/>
</dbReference>
<keyword evidence="16" id="KW-0765">Sulfation</keyword>
<dbReference type="PRINTS" id="PR00001">
    <property type="entry name" value="GLABLOOD"/>
</dbReference>
<keyword evidence="17 38" id="KW-0645">Protease</keyword>
<comment type="catalytic activity">
    <reaction evidence="3">
        <text>Selective cleavage of Arg-|-Ile bond in factor X to form factor Xa.</text>
        <dbReference type="EC" id="3.4.21.22"/>
    </reaction>
</comment>
<dbReference type="PROSITE" id="PS00010">
    <property type="entry name" value="ASX_HYDROXYL"/>
    <property type="match status" value="2"/>
</dbReference>
<evidence type="ECO:0000256" key="34">
    <source>
        <dbReference type="ARBA" id="ARBA00040873"/>
    </source>
</evidence>
<evidence type="ECO:0000256" key="6">
    <source>
        <dbReference type="ARBA" id="ARBA00011181"/>
    </source>
</evidence>
<dbReference type="InterPro" id="IPR035972">
    <property type="entry name" value="GLA-like_dom_SF"/>
</dbReference>
<keyword evidence="14 37" id="KW-0245">EGF-like domain</keyword>
<dbReference type="InterPro" id="IPR001314">
    <property type="entry name" value="Peptidase_S1A"/>
</dbReference>
<evidence type="ECO:0000256" key="12">
    <source>
        <dbReference type="ARBA" id="ARBA00022479"/>
    </source>
</evidence>
<dbReference type="CDD" id="cd00054">
    <property type="entry name" value="EGF_CA"/>
    <property type="match status" value="2"/>
</dbReference>
<keyword evidence="22" id="KW-0677">Repeat</keyword>
<sequence length="994" mass="111059">MPFALPAASGQAPARSHSGIMVPQSLGLVLFCFLLQLQGPLGAVGMRVPSIQGGYLCGLVFLNQEEAHSVLHRQRRAYSFLEELRTGSLERECLEEKCSFEEAREIFKVTERTKEFWIVYTDGDQCASNPCQNGGTCQDHLQSYICFCLLDFEGRNCEKNKNDQLICANENGGCDQYCTDHPGTKRSCRCHKDYVLQPDGVSCKPKVEYPCGKIPVVEKRNSSSPQGRIVGGKVCPKGECPWQAVLKSSGILLCGAILMDTTWIVSAAHCFDGIRSWRNITVVMGEHDFSEKDGPEQVRRVVQVIIPDKYIPGKIDHDIALLRLHRPVTFTDYVVPLCLPERAFSESTLSRIRFSRVSGWGQLLDRGATALELMAVEVPRMMTQDCLEHAKHSSNTPKITDNMFCAGYVDGTKDACKGDSGGPHATHYRGTWYLTGVVSWGEGCAAVGHVGVYTRVSRYADWLIRLMDSKLQVGVHRAPIRRLDKQRDHGHLGPPVSEPCPMPVTEAAVLDHTMGSLLRLNLLYVVLASLLLPGRSMFINQERANNVLTRIRRANSFFEELKKGNLERECMEETCSYEEAHEVFEDNTKTDEFWNKYVDGDQCDNNPCQNQGKCRDGVGEYTCTCLEGFEGKNCEFFVRKLCSLDNGDCDQFCSEEQNTVVCSCASGYFLGDDGKSCISTVPFPCGKTTIGRMKRSLVQNTNHSEPVPEDFMMDLDMLSPTESPFDLLNLNQTQPERGTEDVIRIVGGRECKNGECPWQALLINDNNEGFCGGTILNEFYILTAAHCLHQAKRFKVRVGDRNTELEEGNEMTHEVDVVIKHNKFVLDTYDFDIAVLKLKTPIIFRMNVAPACLPEKDWAEATLMTQKSGIVSGFGRTHEKGRQSNVLKMMEVPYVDRNTCKLSSSFTITQNMFCAGYDAKLEDACQGDSGGPHVTRFRDTHFVTGIVSWGEGCARKGKYGVYTKVTAFLKWIDKSMKARVVPTSEIPRSTSPPH</sequence>
<keyword evidence="23 38" id="KW-0378">Hydrolase</keyword>
<feature type="domain" description="EGF-like" evidence="40">
    <location>
        <begin position="122"/>
        <end position="158"/>
    </location>
</feature>
<feature type="domain" description="Gla" evidence="42">
    <location>
        <begin position="553"/>
        <end position="599"/>
    </location>
</feature>
<evidence type="ECO:0000256" key="35">
    <source>
        <dbReference type="ARBA" id="ARBA00041550"/>
    </source>
</evidence>
<dbReference type="SUPFAM" id="SSF57630">
    <property type="entry name" value="GLA-domain"/>
    <property type="match status" value="2"/>
</dbReference>
<dbReference type="PANTHER" id="PTHR24278:SF28">
    <property type="entry name" value="COAGULATION FACTOR X"/>
    <property type="match status" value="1"/>
</dbReference>
<evidence type="ECO:0000256" key="7">
    <source>
        <dbReference type="ARBA" id="ARBA00012066"/>
    </source>
</evidence>
<comment type="catalytic activity">
    <reaction evidence="2">
        <text>Selective cleavage of Arg-|-Ile bond in factor X to form factor Xa.</text>
        <dbReference type="EC" id="3.4.21.21"/>
    </reaction>
</comment>
<dbReference type="SUPFAM" id="SSF50494">
    <property type="entry name" value="Trypsin-like serine proteases"/>
    <property type="match status" value="2"/>
</dbReference>
<dbReference type="FunFam" id="2.10.25.10:FF:000420">
    <property type="entry name" value="Coagulation factor VII"/>
    <property type="match status" value="1"/>
</dbReference>
<feature type="disulfide bond" evidence="37">
    <location>
        <begin position="148"/>
        <end position="157"/>
    </location>
</feature>
<dbReference type="FunFam" id="2.40.10.10:FF:000013">
    <property type="entry name" value="Coagulation factor X"/>
    <property type="match status" value="2"/>
</dbReference>
<evidence type="ECO:0000256" key="3">
    <source>
        <dbReference type="ARBA" id="ARBA00001368"/>
    </source>
</evidence>
<keyword evidence="28" id="KW-0865">Zymogen</keyword>
<dbReference type="InterPro" id="IPR018114">
    <property type="entry name" value="TRYPSIN_HIS"/>
</dbReference>
<dbReference type="GO" id="GO:0006508">
    <property type="term" value="P:proteolysis"/>
    <property type="evidence" value="ECO:0007669"/>
    <property type="project" value="UniProtKB-KW"/>
</dbReference>
<keyword evidence="13" id="KW-0964">Secreted</keyword>
<evidence type="ECO:0000256" key="30">
    <source>
        <dbReference type="ARBA" id="ARBA00023180"/>
    </source>
</evidence>
<dbReference type="FunFam" id="4.10.740.10:FF:000001">
    <property type="entry name" value="vitamin K-dependent protein S"/>
    <property type="match status" value="2"/>
</dbReference>
<evidence type="ECO:0000256" key="28">
    <source>
        <dbReference type="ARBA" id="ARBA00023145"/>
    </source>
</evidence>
<dbReference type="EMBL" id="KE664131">
    <property type="protein sequence ID" value="ERE90274.1"/>
    <property type="molecule type" value="Genomic_DNA"/>
</dbReference>
<dbReference type="SMART" id="SM00069">
    <property type="entry name" value="GLA"/>
    <property type="match status" value="2"/>
</dbReference>
<keyword evidence="19" id="KW-0356">Hemostasis</keyword>
<dbReference type="InterPro" id="IPR000152">
    <property type="entry name" value="EGF-type_Asp/Asn_hydroxyl_site"/>
</dbReference>
<dbReference type="PROSITE" id="PS01187">
    <property type="entry name" value="EGF_CA"/>
    <property type="match status" value="2"/>
</dbReference>
<keyword evidence="21 39" id="KW-0732">Signal</keyword>
<keyword evidence="29 37" id="KW-1015">Disulfide bond</keyword>
<dbReference type="InterPro" id="IPR009003">
    <property type="entry name" value="Peptidase_S1_PA"/>
</dbReference>
<dbReference type="InterPro" id="IPR050442">
    <property type="entry name" value="Peptidase_S1_coag_factors"/>
</dbReference>
<evidence type="ECO:0000256" key="31">
    <source>
        <dbReference type="ARBA" id="ARBA00023278"/>
    </source>
</evidence>
<feature type="domain" description="Peptidase S1" evidence="41">
    <location>
        <begin position="229"/>
        <end position="468"/>
    </location>
</feature>
<dbReference type="EC" id="3.4.21.6" evidence="9"/>
<keyword evidence="31" id="KW-0379">Hydroxylation</keyword>
<dbReference type="GO" id="GO:0005509">
    <property type="term" value="F:calcium ion binding"/>
    <property type="evidence" value="ECO:0007669"/>
    <property type="project" value="InterPro"/>
</dbReference>
<dbReference type="InterPro" id="IPR000294">
    <property type="entry name" value="GLA_domain"/>
</dbReference>
<dbReference type="InterPro" id="IPR033116">
    <property type="entry name" value="TRYPSIN_SER"/>
</dbReference>
<dbReference type="Proteomes" id="UP000030759">
    <property type="component" value="Unassembled WGS sequence"/>
</dbReference>
<dbReference type="PROSITE" id="PS00011">
    <property type="entry name" value="GLA_1"/>
    <property type="match status" value="2"/>
</dbReference>
<comment type="subunit">
    <text evidence="6">Heterodimer of a light chain and a heavy chain linked by a disulfide bond.</text>
</comment>
<evidence type="ECO:0000256" key="29">
    <source>
        <dbReference type="ARBA" id="ARBA00023157"/>
    </source>
</evidence>
<organism evidence="43 44">
    <name type="scientific">Cricetulus griseus</name>
    <name type="common">Chinese hamster</name>
    <name type="synonym">Cricetulus barabensis griseus</name>
    <dbReference type="NCBI Taxonomy" id="10029"/>
    <lineage>
        <taxon>Eukaryota</taxon>
        <taxon>Metazoa</taxon>
        <taxon>Chordata</taxon>
        <taxon>Craniata</taxon>
        <taxon>Vertebrata</taxon>
        <taxon>Euteleostomi</taxon>
        <taxon>Mammalia</taxon>
        <taxon>Eutheria</taxon>
        <taxon>Euarchontoglires</taxon>
        <taxon>Glires</taxon>
        <taxon>Rodentia</taxon>
        <taxon>Myomorpha</taxon>
        <taxon>Muroidea</taxon>
        <taxon>Cricetidae</taxon>
        <taxon>Cricetinae</taxon>
        <taxon>Cricetulus</taxon>
    </lineage>
</organism>
<protein>
    <recommendedName>
        <fullName evidence="11">Coagulation factor IX</fullName>
        <ecNumber evidence="8">3.4.21.21</ecNumber>
        <ecNumber evidence="7">3.4.21.22</ecNumber>
        <ecNumber evidence="9">3.4.21.6</ecNumber>
    </recommendedName>
    <alternativeName>
        <fullName evidence="33">Christmas factor</fullName>
    </alternativeName>
    <alternativeName>
        <fullName evidence="10">Coagulation factor VII</fullName>
    </alternativeName>
    <alternativeName>
        <fullName evidence="34">Coagulation factor X</fullName>
    </alternativeName>
    <alternativeName>
        <fullName evidence="32">Serum prothrombin conversion accelerator</fullName>
    </alternativeName>
    <alternativeName>
        <fullName evidence="35">Stuart factor</fullName>
    </alternativeName>
</protein>
<reference evidence="44" key="1">
    <citation type="journal article" date="2013" name="Nat. Biotechnol.">
        <title>Chinese hamster genome sequenced from sorted chromosomes.</title>
        <authorList>
            <person name="Brinkrolf K."/>
            <person name="Rupp O."/>
            <person name="Laux H."/>
            <person name="Kollin F."/>
            <person name="Ernst W."/>
            <person name="Linke B."/>
            <person name="Kofler R."/>
            <person name="Romand S."/>
            <person name="Hesse F."/>
            <person name="Budach W.E."/>
            <person name="Galosy S."/>
            <person name="Muller D."/>
            <person name="Noll T."/>
            <person name="Wienberg J."/>
            <person name="Jostock T."/>
            <person name="Leonard M."/>
            <person name="Grillari J."/>
            <person name="Tauch A."/>
            <person name="Goesmann A."/>
            <person name="Helk B."/>
            <person name="Mott J.E."/>
            <person name="Puhler A."/>
            <person name="Borth N."/>
        </authorList>
    </citation>
    <scope>NUCLEOTIDE SEQUENCE [LARGE SCALE GENOMIC DNA]</scope>
    <source>
        <strain evidence="44">17A/GY</strain>
    </source>
</reference>
<dbReference type="FunFam" id="2.10.25.10:FF:000443">
    <property type="entry name" value="Coagulation factor X"/>
    <property type="match status" value="1"/>
</dbReference>
<dbReference type="PRINTS" id="PR00722">
    <property type="entry name" value="CHYMOTRYPSIN"/>
</dbReference>
<evidence type="ECO:0000313" key="44">
    <source>
        <dbReference type="Proteomes" id="UP000030759"/>
    </source>
</evidence>
<evidence type="ECO:0000256" key="18">
    <source>
        <dbReference type="ARBA" id="ARBA00022685"/>
    </source>
</evidence>
<evidence type="ECO:0000256" key="39">
    <source>
        <dbReference type="SAM" id="SignalP"/>
    </source>
</evidence>
<evidence type="ECO:0000256" key="33">
    <source>
        <dbReference type="ARBA" id="ARBA00031357"/>
    </source>
</evidence>
<dbReference type="MEROPS" id="S01.216"/>
<dbReference type="FunFam" id="2.10.25.10:FF:000162">
    <property type="entry name" value="Coagulation factor X (Predicted)"/>
    <property type="match status" value="1"/>
</dbReference>
<evidence type="ECO:0000256" key="1">
    <source>
        <dbReference type="ARBA" id="ARBA00001239"/>
    </source>
</evidence>
<dbReference type="InterPro" id="IPR017857">
    <property type="entry name" value="Coagulation_fac-like_Gla_dom"/>
</dbReference>
<dbReference type="SMART" id="SM00020">
    <property type="entry name" value="Tryp_SPc"/>
    <property type="match status" value="2"/>
</dbReference>
<keyword evidence="15" id="KW-0597">Phosphoprotein</keyword>
<dbReference type="PROSITE" id="PS00135">
    <property type="entry name" value="TRYPSIN_SER"/>
    <property type="match status" value="2"/>
</dbReference>
<keyword evidence="25" id="KW-0106">Calcium</keyword>
<accession>A0A061IR16</accession>
<dbReference type="Pfam" id="PF00008">
    <property type="entry name" value="EGF"/>
    <property type="match status" value="2"/>
</dbReference>
<comment type="catalytic activity">
    <reaction evidence="1">
        <text>Selective cleavage of Arg-|-Thr and then Arg-|-Ile bonds in prothrombin to form thrombin.</text>
        <dbReference type="EC" id="3.4.21.6"/>
    </reaction>
</comment>
<dbReference type="InterPro" id="IPR000742">
    <property type="entry name" value="EGF"/>
</dbReference>
<dbReference type="PROSITE" id="PS50026">
    <property type="entry name" value="EGF_3"/>
    <property type="match status" value="2"/>
</dbReference>
<dbReference type="InterPro" id="IPR001881">
    <property type="entry name" value="EGF-like_Ca-bd_dom"/>
</dbReference>
<keyword evidence="26" id="KW-0460">Magnesium</keyword>
<evidence type="ECO:0000256" key="37">
    <source>
        <dbReference type="PROSITE-ProRule" id="PRU00076"/>
    </source>
</evidence>
<dbReference type="GO" id="GO:0004252">
    <property type="term" value="F:serine-type endopeptidase activity"/>
    <property type="evidence" value="ECO:0007669"/>
    <property type="project" value="UniProtKB-EC"/>
</dbReference>
<dbReference type="PANTHER" id="PTHR24278">
    <property type="entry name" value="COAGULATION FACTOR"/>
    <property type="match status" value="1"/>
</dbReference>
<gene>
    <name evidence="43" type="ORF">H671_1g1758</name>
</gene>
<evidence type="ECO:0000256" key="15">
    <source>
        <dbReference type="ARBA" id="ARBA00022553"/>
    </source>
</evidence>
<keyword evidence="27" id="KW-0094">Blood coagulation</keyword>
<dbReference type="GO" id="GO:0005615">
    <property type="term" value="C:extracellular space"/>
    <property type="evidence" value="ECO:0007669"/>
    <property type="project" value="TreeGrafter"/>
</dbReference>
<dbReference type="FunFam" id="2.10.25.10:FF:000259">
    <property type="entry name" value="Coagulation factor VII"/>
    <property type="match status" value="1"/>
</dbReference>
<dbReference type="PROSITE" id="PS00022">
    <property type="entry name" value="EGF_1"/>
    <property type="match status" value="2"/>
</dbReference>
<dbReference type="CDD" id="cd00190">
    <property type="entry name" value="Tryp_SPc"/>
    <property type="match status" value="2"/>
</dbReference>
<comment type="subcellular location">
    <subcellularLocation>
        <location evidence="5">Secreted</location>
    </subcellularLocation>
</comment>
<evidence type="ECO:0000259" key="40">
    <source>
        <dbReference type="PROSITE" id="PS50026"/>
    </source>
</evidence>
<evidence type="ECO:0000256" key="4">
    <source>
        <dbReference type="ARBA" id="ARBA00002741"/>
    </source>
</evidence>
<dbReference type="Pfam" id="PF14670">
    <property type="entry name" value="FXa_inhibition"/>
    <property type="match status" value="2"/>
</dbReference>
<comment type="caution">
    <text evidence="37">Lacks conserved residue(s) required for the propagation of feature annotation.</text>
</comment>
<evidence type="ECO:0000256" key="26">
    <source>
        <dbReference type="ARBA" id="ARBA00022842"/>
    </source>
</evidence>
<evidence type="ECO:0000256" key="20">
    <source>
        <dbReference type="ARBA" id="ARBA00022723"/>
    </source>
</evidence>
<dbReference type="PROSITE" id="PS00134">
    <property type="entry name" value="TRYPSIN_HIS"/>
    <property type="match status" value="2"/>
</dbReference>
<feature type="disulfide bond" evidence="37">
    <location>
        <begin position="625"/>
        <end position="634"/>
    </location>
</feature>
<keyword evidence="20" id="KW-0479">Metal-binding</keyword>
<dbReference type="Pfam" id="PF00089">
    <property type="entry name" value="Trypsin"/>
    <property type="match status" value="2"/>
</dbReference>
<evidence type="ECO:0000256" key="22">
    <source>
        <dbReference type="ARBA" id="ARBA00022737"/>
    </source>
</evidence>
<dbReference type="SUPFAM" id="SSF57196">
    <property type="entry name" value="EGF/Laminin"/>
    <property type="match status" value="2"/>
</dbReference>
<dbReference type="InterPro" id="IPR043504">
    <property type="entry name" value="Peptidase_S1_PA_chymotrypsin"/>
</dbReference>
<dbReference type="EC" id="3.4.21.22" evidence="7"/>
<evidence type="ECO:0000259" key="41">
    <source>
        <dbReference type="PROSITE" id="PS50240"/>
    </source>
</evidence>
<feature type="domain" description="EGF-like" evidence="40">
    <location>
        <begin position="599"/>
        <end position="635"/>
    </location>
</feature>
<dbReference type="SMART" id="SM00179">
    <property type="entry name" value="EGF_CA"/>
    <property type="match status" value="2"/>
</dbReference>
<evidence type="ECO:0000256" key="38">
    <source>
        <dbReference type="RuleBase" id="RU363034"/>
    </source>
</evidence>
<keyword evidence="24 38" id="KW-0720">Serine protease</keyword>
<evidence type="ECO:0000256" key="21">
    <source>
        <dbReference type="ARBA" id="ARBA00022729"/>
    </source>
</evidence>
<dbReference type="PRINTS" id="PR00010">
    <property type="entry name" value="EGFBLOOD"/>
</dbReference>
<evidence type="ECO:0000256" key="19">
    <source>
        <dbReference type="ARBA" id="ARBA00022696"/>
    </source>
</evidence>
<keyword evidence="12" id="KW-0301">Gamma-carboxyglutamic acid</keyword>
<dbReference type="PROSITE" id="PS01186">
    <property type="entry name" value="EGF_2"/>
    <property type="match status" value="1"/>
</dbReference>
<dbReference type="Gene3D" id="2.40.10.10">
    <property type="entry name" value="Trypsin-like serine proteases"/>
    <property type="match status" value="4"/>
</dbReference>
<comment type="function">
    <text evidence="36">Initiates the extrinsic pathway of blood coagulation. Serine protease that circulates in the blood in a zymogen form. Factor VII is converted to factor VIIa by factor Xa, factor XIIa, factor IXa, or thrombin by minor proteolysis. In the presence of tissue factor and calcium ions, factor VIIa then converts factor X to factor Xa by limited proteolysis. Factor VIIa also converts factor IX to factor IXa in the presence of tissue factor and calcium.</text>
</comment>
<keyword evidence="30" id="KW-0325">Glycoprotein</keyword>
<dbReference type="InterPro" id="IPR018097">
    <property type="entry name" value="EGF_Ca-bd_CS"/>
</dbReference>
<evidence type="ECO:0000256" key="9">
    <source>
        <dbReference type="ARBA" id="ARBA00012181"/>
    </source>
</evidence>
<name>A0A061IR16_CRIGR</name>
<dbReference type="AlphaFoldDB" id="A0A061IR16"/>
<evidence type="ECO:0000256" key="2">
    <source>
        <dbReference type="ARBA" id="ARBA00001355"/>
    </source>
</evidence>
<dbReference type="SMART" id="SM00181">
    <property type="entry name" value="EGF"/>
    <property type="match status" value="4"/>
</dbReference>
<evidence type="ECO:0000256" key="16">
    <source>
        <dbReference type="ARBA" id="ARBA00022641"/>
    </source>
</evidence>
<feature type="chain" id="PRO_5001601240" description="Coagulation factor IX" evidence="39">
    <location>
        <begin position="43"/>
        <end position="994"/>
    </location>
</feature>